<reference evidence="1 2" key="1">
    <citation type="journal article" date="2015" name="Nature">
        <title>rRNA introns, odd ribosomes, and small enigmatic genomes across a large radiation of phyla.</title>
        <authorList>
            <person name="Brown C.T."/>
            <person name="Hug L.A."/>
            <person name="Thomas B.C."/>
            <person name="Sharon I."/>
            <person name="Castelle C.J."/>
            <person name="Singh A."/>
            <person name="Wilkins M.J."/>
            <person name="Williams K.H."/>
            <person name="Banfield J.F."/>
        </authorList>
    </citation>
    <scope>NUCLEOTIDE SEQUENCE [LARGE SCALE GENOMIC DNA]</scope>
</reference>
<accession>A0A0G1M526</accession>
<dbReference type="Proteomes" id="UP000034264">
    <property type="component" value="Unassembled WGS sequence"/>
</dbReference>
<gene>
    <name evidence="1" type="ORF">UX05_C0003G0016</name>
</gene>
<name>A0A0G1M526_9BACT</name>
<dbReference type="AlphaFoldDB" id="A0A0G1M526"/>
<protein>
    <submittedName>
        <fullName evidence="1">Uncharacterized protein</fullName>
    </submittedName>
</protein>
<organism evidence="1 2">
    <name type="scientific">Candidatus Amesbacteria bacterium GW2011_GWC2_45_19</name>
    <dbReference type="NCBI Taxonomy" id="1618366"/>
    <lineage>
        <taxon>Bacteria</taxon>
        <taxon>Candidatus Amesiibacteriota</taxon>
    </lineage>
</organism>
<dbReference type="EMBL" id="LCKS01000003">
    <property type="protein sequence ID" value="KKU03177.1"/>
    <property type="molecule type" value="Genomic_DNA"/>
</dbReference>
<proteinExistence type="predicted"/>
<evidence type="ECO:0000313" key="2">
    <source>
        <dbReference type="Proteomes" id="UP000034264"/>
    </source>
</evidence>
<evidence type="ECO:0000313" key="1">
    <source>
        <dbReference type="EMBL" id="KKU03177.1"/>
    </source>
</evidence>
<comment type="caution">
    <text evidence="1">The sequence shown here is derived from an EMBL/GenBank/DDBJ whole genome shotgun (WGS) entry which is preliminary data.</text>
</comment>
<sequence>MVQVHPRAPELMLSQKNTFSWKEIVELCLPNSNSVSIPEIGQLVNIARQRKVGTPISYQKTSYSESNIAILCKLLKWWRFLNKTSSLEFRDKFTSKKIQQVIIDVVLSGHPLLVYSVFCPSYKKGVGEIGYVGTTGSHTKKMVSEISTFIHASNEIIPTHGIAYFSDLLLENYNLLKNTAYRSDLASNYSDFQQIFESQNSQGIIETKLLSEVQAFTDKIGEFGLIADNPPIPADICRAVYLRNLVFYKENLGWSEDQVATRTKILAASYAFMGNTFRILHKSGLMYWTESAYERGRMYSGMDQQNPLPIIYPIKNG</sequence>